<dbReference type="Proteomes" id="UP000825935">
    <property type="component" value="Chromosome 20"/>
</dbReference>
<dbReference type="Pfam" id="PF10539">
    <property type="entry name" value="Dev_Cell_Death"/>
    <property type="match status" value="1"/>
</dbReference>
<gene>
    <name evidence="3" type="ORF">KP509_20G045600</name>
</gene>
<feature type="compositionally biased region" description="Polar residues" evidence="1">
    <location>
        <begin position="393"/>
        <end position="403"/>
    </location>
</feature>
<keyword evidence="4" id="KW-1185">Reference proteome</keyword>
<dbReference type="GO" id="GO:1990817">
    <property type="term" value="F:poly(A) RNA polymerase activity"/>
    <property type="evidence" value="ECO:0007669"/>
    <property type="project" value="InterPro"/>
</dbReference>
<evidence type="ECO:0000259" key="2">
    <source>
        <dbReference type="PROSITE" id="PS51222"/>
    </source>
</evidence>
<feature type="domain" description="DCD" evidence="2">
    <location>
        <begin position="32"/>
        <end position="188"/>
    </location>
</feature>
<dbReference type="InterPro" id="IPR045862">
    <property type="entry name" value="Trf4-like"/>
</dbReference>
<accession>A0A8T2SEV2</accession>
<dbReference type="EMBL" id="CM035425">
    <property type="protein sequence ID" value="KAH7331656.1"/>
    <property type="molecule type" value="Genomic_DNA"/>
</dbReference>
<evidence type="ECO:0000256" key="1">
    <source>
        <dbReference type="SAM" id="MobiDB-lite"/>
    </source>
</evidence>
<reference evidence="3" key="1">
    <citation type="submission" date="2021-08" db="EMBL/GenBank/DDBJ databases">
        <title>WGS assembly of Ceratopteris richardii.</title>
        <authorList>
            <person name="Marchant D.B."/>
            <person name="Chen G."/>
            <person name="Jenkins J."/>
            <person name="Shu S."/>
            <person name="Leebens-Mack J."/>
            <person name="Grimwood J."/>
            <person name="Schmutz J."/>
            <person name="Soltis P."/>
            <person name="Soltis D."/>
            <person name="Chen Z.-H."/>
        </authorList>
    </citation>
    <scope>NUCLEOTIDE SEQUENCE</scope>
    <source>
        <strain evidence="3">Whitten #5841</strain>
        <tissue evidence="3">Leaf</tissue>
    </source>
</reference>
<evidence type="ECO:0000313" key="4">
    <source>
        <dbReference type="Proteomes" id="UP000825935"/>
    </source>
</evidence>
<dbReference type="GO" id="GO:0031499">
    <property type="term" value="C:TRAMP complex"/>
    <property type="evidence" value="ECO:0007669"/>
    <property type="project" value="TreeGrafter"/>
</dbReference>
<dbReference type="AlphaFoldDB" id="A0A8T2SEV2"/>
<dbReference type="GO" id="GO:0043634">
    <property type="term" value="P:polyadenylation-dependent ncRNA catabolic process"/>
    <property type="evidence" value="ECO:0007669"/>
    <property type="project" value="TreeGrafter"/>
</dbReference>
<dbReference type="GO" id="GO:0005730">
    <property type="term" value="C:nucleolus"/>
    <property type="evidence" value="ECO:0007669"/>
    <property type="project" value="TreeGrafter"/>
</dbReference>
<dbReference type="InterPro" id="IPR043519">
    <property type="entry name" value="NT_sf"/>
</dbReference>
<dbReference type="PANTHER" id="PTHR23092">
    <property type="entry name" value="POLY(A) RNA POLYMERASE"/>
    <property type="match status" value="1"/>
</dbReference>
<dbReference type="Pfam" id="PF22600">
    <property type="entry name" value="MTPAP-like_central"/>
    <property type="match status" value="1"/>
</dbReference>
<dbReference type="SMART" id="SM00767">
    <property type="entry name" value="DCD"/>
    <property type="match status" value="1"/>
</dbReference>
<dbReference type="Gene3D" id="1.10.1410.10">
    <property type="match status" value="1"/>
</dbReference>
<evidence type="ECO:0000313" key="3">
    <source>
        <dbReference type="EMBL" id="KAH7331656.1"/>
    </source>
</evidence>
<protein>
    <recommendedName>
        <fullName evidence="2">DCD domain-containing protein</fullName>
    </recommendedName>
</protein>
<dbReference type="CDD" id="cd05402">
    <property type="entry name" value="NT_PAP_TUTase"/>
    <property type="match status" value="1"/>
</dbReference>
<dbReference type="InterPro" id="IPR054708">
    <property type="entry name" value="MTPAP-like_central"/>
</dbReference>
<name>A0A8T2SEV2_CERRI</name>
<comment type="caution">
    <text evidence="3">The sequence shown here is derived from an EMBL/GenBank/DDBJ whole genome shotgun (WGS) entry which is preliminary data.</text>
</comment>
<feature type="region of interest" description="Disordered" evidence="1">
    <location>
        <begin position="393"/>
        <end position="437"/>
    </location>
</feature>
<dbReference type="GO" id="GO:0031123">
    <property type="term" value="P:RNA 3'-end processing"/>
    <property type="evidence" value="ECO:0007669"/>
    <property type="project" value="TreeGrafter"/>
</dbReference>
<dbReference type="InterPro" id="IPR013989">
    <property type="entry name" value="Dev_and_cell_death_domain"/>
</dbReference>
<dbReference type="SUPFAM" id="SSF81301">
    <property type="entry name" value="Nucleotidyltransferase"/>
    <property type="match status" value="1"/>
</dbReference>
<dbReference type="PROSITE" id="PS51222">
    <property type="entry name" value="DCD"/>
    <property type="match status" value="1"/>
</dbReference>
<dbReference type="PANTHER" id="PTHR23092:SF48">
    <property type="entry name" value="NUCLEOTIDYLTRANSFERASE FAMILY PROTEIN"/>
    <property type="match status" value="1"/>
</dbReference>
<dbReference type="Gene3D" id="3.30.460.10">
    <property type="entry name" value="Beta Polymerase, domain 2"/>
    <property type="match status" value="1"/>
</dbReference>
<organism evidence="3 4">
    <name type="scientific">Ceratopteris richardii</name>
    <name type="common">Triangle waterfern</name>
    <dbReference type="NCBI Taxonomy" id="49495"/>
    <lineage>
        <taxon>Eukaryota</taxon>
        <taxon>Viridiplantae</taxon>
        <taxon>Streptophyta</taxon>
        <taxon>Embryophyta</taxon>
        <taxon>Tracheophyta</taxon>
        <taxon>Polypodiopsida</taxon>
        <taxon>Polypodiidae</taxon>
        <taxon>Polypodiales</taxon>
        <taxon>Pteridineae</taxon>
        <taxon>Pteridaceae</taxon>
        <taxon>Parkerioideae</taxon>
        <taxon>Ceratopteris</taxon>
    </lineage>
</organism>
<proteinExistence type="predicted"/>
<dbReference type="SUPFAM" id="SSF81631">
    <property type="entry name" value="PAP/OAS1 substrate-binding domain"/>
    <property type="match status" value="1"/>
</dbReference>
<dbReference type="GO" id="GO:0003729">
    <property type="term" value="F:mRNA binding"/>
    <property type="evidence" value="ECO:0007669"/>
    <property type="project" value="TreeGrafter"/>
</dbReference>
<dbReference type="OrthoDB" id="273917at2759"/>
<sequence>MPAPTVVSRPMGPLNHGLKPSDCDWRAVKALKDLAGFIFVCSDSNAPDHGISDIDLSRYFENSVGIPSIRKGMPLFLFDNLNHHLYGVFEAASSCGDNLDPRAQEGNDQWRSTSSMNLKGSLFELVALRSALKLASEMVKFQIRAKRPALKEESFLHILDHVEVQHLRLYGLQLTPLKVQKLLVLFDAAEAAKTKCKAERKRGKQKFQSIKDQGAIPLCRTSKSKSDSYHDCSSISLNSYKDEWTDDGPSENIYHENCGGICARRSQINLGIFQPNQKYNSGMYAATYCKGVSGHYQNDDNTCKNNILHALTKSSCESASCAVLDSEKMMHLRLKETDPAVSSSSFLCEQTGIDQSDPLLSQNNALTMSLMSLSQMQLPFTCSDKLALPSMPPKQNTAYLSQSKRWKWSEQKKNKKRSSNSKKQGIHQEGQQNTKDVWHQVQHSESVDNAAICCQMQMIQLSQMFGKIQQDSTKCAHLPSIVADQNPEVLTFPQVHTGVAVEQNGGGFDFFESLHLEILQFVRWTRPSSKMQLHVETAIECVRKGVKSVWSEADVEVYGSFATGLCLQHSDVDLAVMDAPCLPSMQDMSIAQASACLIRELSEALRNCDWCESINSLDTASMPVLKCFWQPFGSSVSSSSMAPTIAVDITIGSICNSYLNENSTAQVFDPAECRAVPGKPRTRHTGGAAREYVLHKLQELPALSPLVLLLKSFLHHMNLNNVYSGGLGSFALTLLVAFYLEQVTSFPAYSFMDLSKEFYGPSPIMGMVDRKAGIDSSSCSSSELYVKQAADIIQSVLSFWDKERSCILGVLLLDFLQMFGFERDLSCEKLVLKGMDGSPGGIFKREDRHVALWIDDPLRRGVNIGGGSFGMVHVQAAFRELFQCLTGCHGFISSLQCDEKDCRDLAALRQLSNVSNLT</sequence>